<proteinExistence type="predicted"/>
<comment type="caution">
    <text evidence="2">The sequence shown here is derived from an EMBL/GenBank/DDBJ whole genome shotgun (WGS) entry which is preliminary data.</text>
</comment>
<dbReference type="Pfam" id="PF13805">
    <property type="entry name" value="Pil1"/>
    <property type="match status" value="2"/>
</dbReference>
<reference evidence="2 3" key="1">
    <citation type="submission" date="2024-03" db="EMBL/GenBank/DDBJ databases">
        <title>Genome-scale model development and genomic sequencing of the oleaginous clade Lipomyces.</title>
        <authorList>
            <consortium name="Lawrence Berkeley National Laboratory"/>
            <person name="Czajka J.J."/>
            <person name="Han Y."/>
            <person name="Kim J."/>
            <person name="Mondo S.J."/>
            <person name="Hofstad B.A."/>
            <person name="Robles A."/>
            <person name="Haridas S."/>
            <person name="Riley R."/>
            <person name="LaButti K."/>
            <person name="Pangilinan J."/>
            <person name="Andreopoulos W."/>
            <person name="Lipzen A."/>
            <person name="Yan J."/>
            <person name="Wang M."/>
            <person name="Ng V."/>
            <person name="Grigoriev I.V."/>
            <person name="Spatafora J.W."/>
            <person name="Magnuson J.K."/>
            <person name="Baker S.E."/>
            <person name="Pomraning K.R."/>
        </authorList>
    </citation>
    <scope>NUCLEOTIDE SEQUENCE [LARGE SCALE GENOMIC DNA]</scope>
    <source>
        <strain evidence="2 3">Phaff 52-87</strain>
    </source>
</reference>
<dbReference type="InterPro" id="IPR028245">
    <property type="entry name" value="PIL1/LSP1"/>
</dbReference>
<organism evidence="2 3">
    <name type="scientific">Myxozyma melibiosi</name>
    <dbReference type="NCBI Taxonomy" id="54550"/>
    <lineage>
        <taxon>Eukaryota</taxon>
        <taxon>Fungi</taxon>
        <taxon>Dikarya</taxon>
        <taxon>Ascomycota</taxon>
        <taxon>Saccharomycotina</taxon>
        <taxon>Lipomycetes</taxon>
        <taxon>Lipomycetales</taxon>
        <taxon>Lipomycetaceae</taxon>
        <taxon>Myxozyma</taxon>
    </lineage>
</organism>
<evidence type="ECO:0000313" key="2">
    <source>
        <dbReference type="EMBL" id="KAK7203577.1"/>
    </source>
</evidence>
<dbReference type="Proteomes" id="UP001498771">
    <property type="component" value="Unassembled WGS sequence"/>
</dbReference>
<sequence>MIAIPSRSRSPLKFRFPIPNSPLSRLVKSFSPVISHYKSAASAACTTAQLLSDWGDVTGDLAVSDVADKFGVVFHEVASVDMRYVSQLEEFKDSLATILDVASSIKPVKAHQAKLREQLNRALAASNSASSPTSMSSGSSQLTTSQLIKQEENIAKQQRKVEQLQREIVRADAESLVADAQLQNATRERLRVAAQCHLDALQERCERGLVLAKYGRRIARLLDGDVIVPGQSIPEYGGERAARELMSRLEDELRTWRPGALTNCTNVSHTLVDERPICGTEEEEEEEANAEYARSGGFGEQYAAAAAAAASIVSPLR</sequence>
<protein>
    <submittedName>
        <fullName evidence="2">Eisosome component PIL1-domain-containing protein</fullName>
    </submittedName>
</protein>
<dbReference type="RefSeq" id="XP_064766610.1">
    <property type="nucleotide sequence ID" value="XM_064913343.1"/>
</dbReference>
<feature type="coiled-coil region" evidence="1">
    <location>
        <begin position="147"/>
        <end position="174"/>
    </location>
</feature>
<dbReference type="PANTHER" id="PTHR31962">
    <property type="entry name" value="SPHINGOLIPID LONG CHAIN BASE-RESPONSIVE PROTEIN PIL1"/>
    <property type="match status" value="1"/>
</dbReference>
<evidence type="ECO:0000256" key="1">
    <source>
        <dbReference type="SAM" id="Coils"/>
    </source>
</evidence>
<keyword evidence="1" id="KW-0175">Coiled coil</keyword>
<name>A0ABR1F184_9ASCO</name>
<dbReference type="InterPro" id="IPR027267">
    <property type="entry name" value="AH/BAR_dom_sf"/>
</dbReference>
<dbReference type="Gene3D" id="1.20.1270.60">
    <property type="entry name" value="Arfaptin homology (AH) domain/BAR domain"/>
    <property type="match status" value="1"/>
</dbReference>
<accession>A0ABR1F184</accession>
<dbReference type="EMBL" id="JBBJBU010000011">
    <property type="protein sequence ID" value="KAK7203577.1"/>
    <property type="molecule type" value="Genomic_DNA"/>
</dbReference>
<gene>
    <name evidence="2" type="ORF">BZA70DRAFT_282787</name>
</gene>
<evidence type="ECO:0000313" key="3">
    <source>
        <dbReference type="Proteomes" id="UP001498771"/>
    </source>
</evidence>
<dbReference type="PANTHER" id="PTHR31962:SF4">
    <property type="entry name" value="PRIMARY COMPONENT OF EISOSOMES (EUROFUNG)"/>
    <property type="match status" value="1"/>
</dbReference>
<keyword evidence="3" id="KW-1185">Reference proteome</keyword>
<dbReference type="GeneID" id="90038855"/>